<evidence type="ECO:0000259" key="9">
    <source>
        <dbReference type="PROSITE" id="PS50011"/>
    </source>
</evidence>
<gene>
    <name evidence="10" type="ORF">WJX73_001088</name>
</gene>
<keyword evidence="11" id="KW-1185">Reference proteome</keyword>
<dbReference type="SUPFAM" id="SSF56112">
    <property type="entry name" value="Protein kinase-like (PK-like)"/>
    <property type="match status" value="1"/>
</dbReference>
<dbReference type="EC" id="2.7.11.1" evidence="1"/>
<proteinExistence type="predicted"/>
<evidence type="ECO:0000256" key="5">
    <source>
        <dbReference type="ARBA" id="ARBA00022777"/>
    </source>
</evidence>
<dbReference type="GO" id="GO:0004674">
    <property type="term" value="F:protein serine/threonine kinase activity"/>
    <property type="evidence" value="ECO:0007669"/>
    <property type="project" value="UniProtKB-KW"/>
</dbReference>
<dbReference type="PROSITE" id="PS50011">
    <property type="entry name" value="PROTEIN_KINASE_DOM"/>
    <property type="match status" value="1"/>
</dbReference>
<evidence type="ECO:0000256" key="7">
    <source>
        <dbReference type="ARBA" id="ARBA00047899"/>
    </source>
</evidence>
<dbReference type="EMBL" id="JALJOQ010000004">
    <property type="protein sequence ID" value="KAK9813476.1"/>
    <property type="molecule type" value="Genomic_DNA"/>
</dbReference>
<dbReference type="GO" id="GO:0007165">
    <property type="term" value="P:signal transduction"/>
    <property type="evidence" value="ECO:0007669"/>
    <property type="project" value="TreeGrafter"/>
</dbReference>
<protein>
    <recommendedName>
        <fullName evidence="1">non-specific serine/threonine protein kinase</fullName>
        <ecNumber evidence="1">2.7.11.1</ecNumber>
    </recommendedName>
</protein>
<dbReference type="InterPro" id="IPR011009">
    <property type="entry name" value="Kinase-like_dom_sf"/>
</dbReference>
<sequence>MYADITITKGTATSILHHKGLLHPNIIQFREVYRTKSGIYIAMEFASGGPLDKRLEKPLSESVSKSLFRQLVDGMLYCHDQDTFHRGLQIRTCTLLLHGTVYDPLLKIAGFSNADLELQDLKMRQCYKVVSPAAVYTPPEDLLCATLKARGNADQEQLRPLHRASDVWASGVVLYRMLAGHYPFVDPAEPDAVNARLLQRIVKGRYEFPSDRVEVTACCLDLLSRIFQTDPADRITAAEMKDHPWLSGVRLSNEASPSNLLLPSPQTNEDIIQCLRRRRSSTKP</sequence>
<name>A0AAW1PIW2_9CHLO</name>
<dbReference type="AlphaFoldDB" id="A0AAW1PIW2"/>
<evidence type="ECO:0000256" key="1">
    <source>
        <dbReference type="ARBA" id="ARBA00012513"/>
    </source>
</evidence>
<feature type="domain" description="Protein kinase" evidence="9">
    <location>
        <begin position="1"/>
        <end position="246"/>
    </location>
</feature>
<evidence type="ECO:0000313" key="11">
    <source>
        <dbReference type="Proteomes" id="UP001465755"/>
    </source>
</evidence>
<dbReference type="Gene3D" id="1.10.510.10">
    <property type="entry name" value="Transferase(Phosphotransferase) domain 1"/>
    <property type="match status" value="1"/>
</dbReference>
<dbReference type="PANTHER" id="PTHR43895:SF32">
    <property type="entry name" value="SERINE_THREONINE-PROTEIN KINASE CHK1"/>
    <property type="match status" value="1"/>
</dbReference>
<dbReference type="Proteomes" id="UP001465755">
    <property type="component" value="Unassembled WGS sequence"/>
</dbReference>
<keyword evidence="6" id="KW-0067">ATP-binding</keyword>
<evidence type="ECO:0000256" key="6">
    <source>
        <dbReference type="ARBA" id="ARBA00022840"/>
    </source>
</evidence>
<evidence type="ECO:0000313" key="10">
    <source>
        <dbReference type="EMBL" id="KAK9813476.1"/>
    </source>
</evidence>
<keyword evidence="2" id="KW-0723">Serine/threonine-protein kinase</keyword>
<comment type="catalytic activity">
    <reaction evidence="7">
        <text>L-threonyl-[protein] + ATP = O-phospho-L-threonyl-[protein] + ADP + H(+)</text>
        <dbReference type="Rhea" id="RHEA:46608"/>
        <dbReference type="Rhea" id="RHEA-COMP:11060"/>
        <dbReference type="Rhea" id="RHEA-COMP:11605"/>
        <dbReference type="ChEBI" id="CHEBI:15378"/>
        <dbReference type="ChEBI" id="CHEBI:30013"/>
        <dbReference type="ChEBI" id="CHEBI:30616"/>
        <dbReference type="ChEBI" id="CHEBI:61977"/>
        <dbReference type="ChEBI" id="CHEBI:456216"/>
        <dbReference type="EC" id="2.7.11.1"/>
    </reaction>
</comment>
<keyword evidence="5" id="KW-0418">Kinase</keyword>
<evidence type="ECO:0000256" key="4">
    <source>
        <dbReference type="ARBA" id="ARBA00022741"/>
    </source>
</evidence>
<comment type="catalytic activity">
    <reaction evidence="8">
        <text>L-seryl-[protein] + ATP = O-phospho-L-seryl-[protein] + ADP + H(+)</text>
        <dbReference type="Rhea" id="RHEA:17989"/>
        <dbReference type="Rhea" id="RHEA-COMP:9863"/>
        <dbReference type="Rhea" id="RHEA-COMP:11604"/>
        <dbReference type="ChEBI" id="CHEBI:15378"/>
        <dbReference type="ChEBI" id="CHEBI:29999"/>
        <dbReference type="ChEBI" id="CHEBI:30616"/>
        <dbReference type="ChEBI" id="CHEBI:83421"/>
        <dbReference type="ChEBI" id="CHEBI:456216"/>
        <dbReference type="EC" id="2.7.11.1"/>
    </reaction>
</comment>
<evidence type="ECO:0000256" key="2">
    <source>
        <dbReference type="ARBA" id="ARBA00022527"/>
    </source>
</evidence>
<reference evidence="10 11" key="1">
    <citation type="journal article" date="2024" name="Nat. Commun.">
        <title>Phylogenomics reveals the evolutionary origins of lichenization in chlorophyte algae.</title>
        <authorList>
            <person name="Puginier C."/>
            <person name="Libourel C."/>
            <person name="Otte J."/>
            <person name="Skaloud P."/>
            <person name="Haon M."/>
            <person name="Grisel S."/>
            <person name="Petersen M."/>
            <person name="Berrin J.G."/>
            <person name="Delaux P.M."/>
            <person name="Dal Grande F."/>
            <person name="Keller J."/>
        </authorList>
    </citation>
    <scope>NUCLEOTIDE SEQUENCE [LARGE SCALE GENOMIC DNA]</scope>
    <source>
        <strain evidence="10 11">SAG 2036</strain>
    </source>
</reference>
<dbReference type="Pfam" id="PF00069">
    <property type="entry name" value="Pkinase"/>
    <property type="match status" value="1"/>
</dbReference>
<evidence type="ECO:0000256" key="8">
    <source>
        <dbReference type="ARBA" id="ARBA00048679"/>
    </source>
</evidence>
<dbReference type="InterPro" id="IPR000719">
    <property type="entry name" value="Prot_kinase_dom"/>
</dbReference>
<accession>A0AAW1PIW2</accession>
<evidence type="ECO:0000256" key="3">
    <source>
        <dbReference type="ARBA" id="ARBA00022679"/>
    </source>
</evidence>
<keyword evidence="3" id="KW-0808">Transferase</keyword>
<dbReference type="GO" id="GO:0005524">
    <property type="term" value="F:ATP binding"/>
    <property type="evidence" value="ECO:0007669"/>
    <property type="project" value="UniProtKB-KW"/>
</dbReference>
<keyword evidence="4" id="KW-0547">Nucleotide-binding</keyword>
<organism evidence="10 11">
    <name type="scientific">Symbiochloris irregularis</name>
    <dbReference type="NCBI Taxonomy" id="706552"/>
    <lineage>
        <taxon>Eukaryota</taxon>
        <taxon>Viridiplantae</taxon>
        <taxon>Chlorophyta</taxon>
        <taxon>core chlorophytes</taxon>
        <taxon>Trebouxiophyceae</taxon>
        <taxon>Trebouxiales</taxon>
        <taxon>Trebouxiaceae</taxon>
        <taxon>Symbiochloris</taxon>
    </lineage>
</organism>
<dbReference type="SMART" id="SM00220">
    <property type="entry name" value="S_TKc"/>
    <property type="match status" value="1"/>
</dbReference>
<dbReference type="PANTHER" id="PTHR43895">
    <property type="entry name" value="CALCIUM/CALMODULIN-DEPENDENT PROTEIN KINASE KINASE-RELATED"/>
    <property type="match status" value="1"/>
</dbReference>
<comment type="caution">
    <text evidence="10">The sequence shown here is derived from an EMBL/GenBank/DDBJ whole genome shotgun (WGS) entry which is preliminary data.</text>
</comment>